<keyword evidence="3" id="KW-1185">Reference proteome</keyword>
<feature type="transmembrane region" description="Helical" evidence="2">
    <location>
        <begin position="210"/>
        <end position="232"/>
    </location>
</feature>
<keyword evidence="2" id="KW-0472">Membrane</keyword>
<keyword evidence="2" id="KW-0812">Transmembrane</keyword>
<dbReference type="AlphaFoldDB" id="A0A915ETA7"/>
<evidence type="ECO:0000313" key="3">
    <source>
        <dbReference type="Proteomes" id="UP000887574"/>
    </source>
</evidence>
<keyword evidence="2" id="KW-1133">Transmembrane helix</keyword>
<protein>
    <submittedName>
        <fullName evidence="4">Uncharacterized protein</fullName>
    </submittedName>
</protein>
<feature type="transmembrane region" description="Helical" evidence="2">
    <location>
        <begin position="142"/>
        <end position="165"/>
    </location>
</feature>
<evidence type="ECO:0000256" key="2">
    <source>
        <dbReference type="SAM" id="Phobius"/>
    </source>
</evidence>
<name>A0A915ETA7_9BILA</name>
<reference evidence="4" key="1">
    <citation type="submission" date="2022-11" db="UniProtKB">
        <authorList>
            <consortium name="WormBaseParasite"/>
        </authorList>
    </citation>
    <scope>IDENTIFICATION</scope>
</reference>
<feature type="transmembrane region" description="Helical" evidence="2">
    <location>
        <begin position="244"/>
        <end position="267"/>
    </location>
</feature>
<dbReference type="Proteomes" id="UP000887574">
    <property type="component" value="Unplaced"/>
</dbReference>
<feature type="compositionally biased region" description="Polar residues" evidence="1">
    <location>
        <begin position="326"/>
        <end position="349"/>
    </location>
</feature>
<evidence type="ECO:0000256" key="1">
    <source>
        <dbReference type="SAM" id="MobiDB-lite"/>
    </source>
</evidence>
<sequence length="384" mass="41712">MGPPGSGEWDPSGSAEWDPFASGEWDPSGSAEWTPLLLASGTPLVLANISRSKMGGLEGNMPAPRTILVSNAQQPSTSTIYRGPTLLARRPRDGPLLSQPPGQVITTMSATLISQTTPITKCLSPGSSSSSATARRGGPSSFFCFGLLMVHSTFVTLVVFDLLLLSHSLIFTISNYLNGERAYSDAGSTHERLEKTRGLIVAANNLPYSLLMPLFGVQVFWLVSAMLALISLKTVQPYWQLPYLMVSGIVLSATMWLIIQTIQTLAISSTVDWALALTLSFSNVVFLVQIYFLYIKIACIKALLRKRKSVVSTVTSKAKIVCSSHSKSKANMSMPTDSCNQSPRNTNRSRPQDDDTFSTQSTVVISDGNNWDTPRLPHKSVLKY</sequence>
<feature type="region of interest" description="Disordered" evidence="1">
    <location>
        <begin position="1"/>
        <end position="28"/>
    </location>
</feature>
<organism evidence="3 4">
    <name type="scientific">Ditylenchus dipsaci</name>
    <dbReference type="NCBI Taxonomy" id="166011"/>
    <lineage>
        <taxon>Eukaryota</taxon>
        <taxon>Metazoa</taxon>
        <taxon>Ecdysozoa</taxon>
        <taxon>Nematoda</taxon>
        <taxon>Chromadorea</taxon>
        <taxon>Rhabditida</taxon>
        <taxon>Tylenchina</taxon>
        <taxon>Tylenchomorpha</taxon>
        <taxon>Sphaerularioidea</taxon>
        <taxon>Anguinidae</taxon>
        <taxon>Anguininae</taxon>
        <taxon>Ditylenchus</taxon>
    </lineage>
</organism>
<dbReference type="WBParaSite" id="jg9282">
    <property type="protein sequence ID" value="jg9282"/>
    <property type="gene ID" value="jg9282"/>
</dbReference>
<feature type="transmembrane region" description="Helical" evidence="2">
    <location>
        <begin position="273"/>
        <end position="295"/>
    </location>
</feature>
<feature type="region of interest" description="Disordered" evidence="1">
    <location>
        <begin position="326"/>
        <end position="357"/>
    </location>
</feature>
<accession>A0A915ETA7</accession>
<proteinExistence type="predicted"/>
<evidence type="ECO:0000313" key="4">
    <source>
        <dbReference type="WBParaSite" id="jg9282"/>
    </source>
</evidence>